<evidence type="ECO:0000256" key="4">
    <source>
        <dbReference type="ARBA" id="ARBA00022475"/>
    </source>
</evidence>
<dbReference type="PANTHER" id="PTHR33446">
    <property type="entry name" value="PROTEIN TONB-RELATED"/>
    <property type="match status" value="1"/>
</dbReference>
<keyword evidence="12" id="KW-1185">Reference proteome</keyword>
<dbReference type="InterPro" id="IPR051045">
    <property type="entry name" value="TonB-dependent_transducer"/>
</dbReference>
<evidence type="ECO:0000256" key="1">
    <source>
        <dbReference type="ARBA" id="ARBA00004383"/>
    </source>
</evidence>
<keyword evidence="6" id="KW-0812">Transmembrane</keyword>
<dbReference type="Gene3D" id="3.30.1150.10">
    <property type="match status" value="1"/>
</dbReference>
<dbReference type="PANTHER" id="PTHR33446:SF2">
    <property type="entry name" value="PROTEIN TONB"/>
    <property type="match status" value="1"/>
</dbReference>
<evidence type="ECO:0000313" key="12">
    <source>
        <dbReference type="Proteomes" id="UP000004095"/>
    </source>
</evidence>
<keyword evidence="9" id="KW-0472">Membrane</keyword>
<dbReference type="GO" id="GO:0015031">
    <property type="term" value="P:protein transport"/>
    <property type="evidence" value="ECO:0007669"/>
    <property type="project" value="UniProtKB-KW"/>
</dbReference>
<protein>
    <submittedName>
        <fullName evidence="11">TonB</fullName>
    </submittedName>
</protein>
<evidence type="ECO:0000256" key="2">
    <source>
        <dbReference type="ARBA" id="ARBA00006555"/>
    </source>
</evidence>
<evidence type="ECO:0000256" key="5">
    <source>
        <dbReference type="ARBA" id="ARBA00022519"/>
    </source>
</evidence>
<dbReference type="eggNOG" id="COG0810">
    <property type="taxonomic scope" value="Bacteria"/>
</dbReference>
<dbReference type="SUPFAM" id="SSF74653">
    <property type="entry name" value="TolA/TonB C-terminal domain"/>
    <property type="match status" value="1"/>
</dbReference>
<evidence type="ECO:0000256" key="8">
    <source>
        <dbReference type="ARBA" id="ARBA00022989"/>
    </source>
</evidence>
<accession>A1ZDR7</accession>
<evidence type="ECO:0000256" key="9">
    <source>
        <dbReference type="ARBA" id="ARBA00023136"/>
    </source>
</evidence>
<keyword evidence="4" id="KW-1003">Cell membrane</keyword>
<dbReference type="GO" id="GO:0055085">
    <property type="term" value="P:transmembrane transport"/>
    <property type="evidence" value="ECO:0007669"/>
    <property type="project" value="InterPro"/>
</dbReference>
<reference evidence="11 12" key="1">
    <citation type="submission" date="2007-01" db="EMBL/GenBank/DDBJ databases">
        <authorList>
            <person name="Haygood M."/>
            <person name="Podell S."/>
            <person name="Anderson C."/>
            <person name="Hopkinson B."/>
            <person name="Roe K."/>
            <person name="Barbeau K."/>
            <person name="Gaasterland T."/>
            <person name="Ferriera S."/>
            <person name="Johnson J."/>
            <person name="Kravitz S."/>
            <person name="Beeson K."/>
            <person name="Sutton G."/>
            <person name="Rogers Y.-H."/>
            <person name="Friedman R."/>
            <person name="Frazier M."/>
            <person name="Venter J.C."/>
        </authorList>
    </citation>
    <scope>NUCLEOTIDE SEQUENCE [LARGE SCALE GENOMIC DNA]</scope>
    <source>
        <strain evidence="11 12">ATCC 23134</strain>
    </source>
</reference>
<dbReference type="InterPro" id="IPR006260">
    <property type="entry name" value="TonB/TolA_C"/>
</dbReference>
<dbReference type="AlphaFoldDB" id="A1ZDR7"/>
<keyword evidence="7" id="KW-0653">Protein transport</keyword>
<evidence type="ECO:0000256" key="7">
    <source>
        <dbReference type="ARBA" id="ARBA00022927"/>
    </source>
</evidence>
<keyword evidence="3" id="KW-0813">Transport</keyword>
<comment type="caution">
    <text evidence="11">The sequence shown here is derived from an EMBL/GenBank/DDBJ whole genome shotgun (WGS) entry which is preliminary data.</text>
</comment>
<proteinExistence type="inferred from homology"/>
<evidence type="ECO:0000313" key="11">
    <source>
        <dbReference type="EMBL" id="EAY31225.1"/>
    </source>
</evidence>
<evidence type="ECO:0000259" key="10">
    <source>
        <dbReference type="PROSITE" id="PS52015"/>
    </source>
</evidence>
<comment type="similarity">
    <text evidence="2">Belongs to the TonB family.</text>
</comment>
<name>A1ZDR7_MICM2</name>
<dbReference type="Pfam" id="PF03544">
    <property type="entry name" value="TonB_C"/>
    <property type="match status" value="1"/>
</dbReference>
<organism evidence="11 12">
    <name type="scientific">Microscilla marina ATCC 23134</name>
    <dbReference type="NCBI Taxonomy" id="313606"/>
    <lineage>
        <taxon>Bacteria</taxon>
        <taxon>Pseudomonadati</taxon>
        <taxon>Bacteroidota</taxon>
        <taxon>Cytophagia</taxon>
        <taxon>Cytophagales</taxon>
        <taxon>Microscillaceae</taxon>
        <taxon>Microscilla</taxon>
    </lineage>
</organism>
<dbReference type="Proteomes" id="UP000004095">
    <property type="component" value="Unassembled WGS sequence"/>
</dbReference>
<dbReference type="EMBL" id="AAWS01000003">
    <property type="protein sequence ID" value="EAY31225.1"/>
    <property type="molecule type" value="Genomic_DNA"/>
</dbReference>
<dbReference type="NCBIfam" id="TIGR01352">
    <property type="entry name" value="tonB_Cterm"/>
    <property type="match status" value="1"/>
</dbReference>
<sequence length="118" mass="13523">MRTDKKEGTDNDNKIYIVPEKNAAPVGGLRALYKHIQKNLQYPEKAIRRGLEGRVFVEFVVEKNGTVNQLRVLKGIGPECDREAIRLIQSFDKWIPGEHHGQVVRVKQSFPVVFKIVK</sequence>
<gene>
    <name evidence="11" type="ORF">M23134_04058</name>
</gene>
<dbReference type="GO" id="GO:0098797">
    <property type="term" value="C:plasma membrane protein complex"/>
    <property type="evidence" value="ECO:0007669"/>
    <property type="project" value="TreeGrafter"/>
</dbReference>
<evidence type="ECO:0000256" key="3">
    <source>
        <dbReference type="ARBA" id="ARBA00022448"/>
    </source>
</evidence>
<dbReference type="PROSITE" id="PS52015">
    <property type="entry name" value="TONB_CTD"/>
    <property type="match status" value="1"/>
</dbReference>
<comment type="subcellular location">
    <subcellularLocation>
        <location evidence="1">Cell inner membrane</location>
        <topology evidence="1">Single-pass membrane protein</topology>
        <orientation evidence="1">Periplasmic side</orientation>
    </subcellularLocation>
</comment>
<dbReference type="InterPro" id="IPR037682">
    <property type="entry name" value="TonB_C"/>
</dbReference>
<keyword evidence="8" id="KW-1133">Transmembrane helix</keyword>
<evidence type="ECO:0000256" key="6">
    <source>
        <dbReference type="ARBA" id="ARBA00022692"/>
    </source>
</evidence>
<dbReference type="GO" id="GO:0031992">
    <property type="term" value="F:energy transducer activity"/>
    <property type="evidence" value="ECO:0007669"/>
    <property type="project" value="TreeGrafter"/>
</dbReference>
<feature type="domain" description="TonB C-terminal" evidence="10">
    <location>
        <begin position="27"/>
        <end position="118"/>
    </location>
</feature>
<keyword evidence="5" id="KW-0997">Cell inner membrane</keyword>